<name>A0ABW5DPY2_9PROT</name>
<gene>
    <name evidence="3" type="ORF">ACFSM5_10070</name>
</gene>
<dbReference type="SUPFAM" id="SSF55961">
    <property type="entry name" value="Bet v1-like"/>
    <property type="match status" value="1"/>
</dbReference>
<dbReference type="InterPro" id="IPR005031">
    <property type="entry name" value="COQ10_START"/>
</dbReference>
<organism evidence="3 4">
    <name type="scientific">Lacibacterium aquatile</name>
    <dbReference type="NCBI Taxonomy" id="1168082"/>
    <lineage>
        <taxon>Bacteria</taxon>
        <taxon>Pseudomonadati</taxon>
        <taxon>Pseudomonadota</taxon>
        <taxon>Alphaproteobacteria</taxon>
        <taxon>Rhodospirillales</taxon>
        <taxon>Rhodospirillaceae</taxon>
    </lineage>
</organism>
<dbReference type="Gene3D" id="3.30.530.20">
    <property type="match status" value="1"/>
</dbReference>
<dbReference type="Proteomes" id="UP001597295">
    <property type="component" value="Unassembled WGS sequence"/>
</dbReference>
<reference evidence="4" key="1">
    <citation type="journal article" date="2019" name="Int. J. Syst. Evol. Microbiol.">
        <title>The Global Catalogue of Microorganisms (GCM) 10K type strain sequencing project: providing services to taxonomists for standard genome sequencing and annotation.</title>
        <authorList>
            <consortium name="The Broad Institute Genomics Platform"/>
            <consortium name="The Broad Institute Genome Sequencing Center for Infectious Disease"/>
            <person name="Wu L."/>
            <person name="Ma J."/>
        </authorList>
    </citation>
    <scope>NUCLEOTIDE SEQUENCE [LARGE SCALE GENOMIC DNA]</scope>
    <source>
        <strain evidence="4">CGMCC 1.19062</strain>
    </source>
</reference>
<evidence type="ECO:0000259" key="2">
    <source>
        <dbReference type="Pfam" id="PF03364"/>
    </source>
</evidence>
<comment type="similarity">
    <text evidence="1">Belongs to the ribosome association toxin RatA family.</text>
</comment>
<keyword evidence="4" id="KW-1185">Reference proteome</keyword>
<feature type="domain" description="Coenzyme Q-binding protein COQ10 START" evidence="2">
    <location>
        <begin position="10"/>
        <end position="135"/>
    </location>
</feature>
<comment type="caution">
    <text evidence="3">The sequence shown here is derived from an EMBL/GenBank/DDBJ whole genome shotgun (WGS) entry which is preliminary data.</text>
</comment>
<dbReference type="RefSeq" id="WP_379876212.1">
    <property type="nucleotide sequence ID" value="NZ_JBHUIP010000009.1"/>
</dbReference>
<evidence type="ECO:0000313" key="3">
    <source>
        <dbReference type="EMBL" id="MFD2263233.1"/>
    </source>
</evidence>
<accession>A0ABW5DPY2</accession>
<dbReference type="PANTHER" id="PTHR12901">
    <property type="entry name" value="SPERM PROTEIN HOMOLOG"/>
    <property type="match status" value="1"/>
</dbReference>
<sequence length="145" mass="17069">MPTHAERRVLPHTPQQLYDLVADVEKYPEFLPWCVAARIKLREERRLLADLVIGYKLVRERFTSEVKLSPEALRIDVAYTEGPFKYLNNHWIFNPVEGGTEIDFYVDFEFNNKLLQKIIEVFFNEAVKRMVGAFETRAMQLYGAK</sequence>
<evidence type="ECO:0000256" key="1">
    <source>
        <dbReference type="ARBA" id="ARBA00008918"/>
    </source>
</evidence>
<dbReference type="InterPro" id="IPR044996">
    <property type="entry name" value="COQ10-like"/>
</dbReference>
<dbReference type="EMBL" id="JBHUIP010000009">
    <property type="protein sequence ID" value="MFD2263233.1"/>
    <property type="molecule type" value="Genomic_DNA"/>
</dbReference>
<dbReference type="Pfam" id="PF03364">
    <property type="entry name" value="Polyketide_cyc"/>
    <property type="match status" value="1"/>
</dbReference>
<proteinExistence type="inferred from homology"/>
<dbReference type="CDD" id="cd07813">
    <property type="entry name" value="COQ10p_like"/>
    <property type="match status" value="1"/>
</dbReference>
<protein>
    <submittedName>
        <fullName evidence="3">Type II toxin-antitoxin system RatA family toxin</fullName>
    </submittedName>
</protein>
<dbReference type="InterPro" id="IPR023393">
    <property type="entry name" value="START-like_dom_sf"/>
</dbReference>
<dbReference type="PANTHER" id="PTHR12901:SF10">
    <property type="entry name" value="COENZYME Q-BINDING PROTEIN COQ10, MITOCHONDRIAL"/>
    <property type="match status" value="1"/>
</dbReference>
<evidence type="ECO:0000313" key="4">
    <source>
        <dbReference type="Proteomes" id="UP001597295"/>
    </source>
</evidence>